<evidence type="ECO:0000259" key="1">
    <source>
        <dbReference type="Pfam" id="PF08532"/>
    </source>
</evidence>
<dbReference type="AlphaFoldDB" id="Q11FN1"/>
<dbReference type="EMBL" id="CP000390">
    <property type="protein sequence ID" value="ABG63794.1"/>
    <property type="molecule type" value="Genomic_DNA"/>
</dbReference>
<dbReference type="STRING" id="266779.Meso_2409"/>
<name>Q11FN1_CHESB</name>
<dbReference type="GO" id="GO:0005975">
    <property type="term" value="P:carbohydrate metabolic process"/>
    <property type="evidence" value="ECO:0007669"/>
    <property type="project" value="InterPro"/>
</dbReference>
<sequence length="690" mass="75256">MPLSWTRQPLRFLQHLLRESDARDLEVGTLIAEMKRVHADACIAMGGGFSAWYPTKLACQTVNPHLNGDFLGDFLHAAKAEDFRVLVRMDISKGRAGVERERPDWFVRKPDGDFSAVWGMPQMCATGNFWQVEVFAILSEIMENYPSGDGFFFNYLHVPRCHCSRCQKIVFEATGKPVPALGTRDPAYEQWRQNYLADYMGRVRSFIRARNPAAALVPYHHVRDGWNIRRMAEIADIVGSQVSNPIMPNPVDPQPSWNLWAAEEAQLARALKPDAAPLLIQTTSAVFASRQTAMPPARLVNNLMQAAAHGGSTAPAVNGLLAQDDARFVPSLDLVSAHLSRHGGWYANLQSTARIAVLRCEASRMWGEDAGRSAGAPSGEGHVAEFRGVCEILTDLRYPFDLVVAPEVTLQDLARYDLVVLPAVSCLSDADAAVVDAYVEAGGTIIATADFAAADGWGRGRANHATRCLPALPGESRSAVGAYFALRGEALRNALGGIPHIAAAGPFWAPFAQGEVGDDLRIIGPFVNNAPEFTTVEGEGVEPGLVIRTFGKGRASWLPWRVGALYHRYSMPDFRDLFGALVTRTVGDPPIRTNAPAAVEVISRDHPEGLILHFLNRAASQTKGLAELAPLAGFEVSVETDAEIAISLVNNEKLPLTRASRTVTFRVERLDHFAAIVLPRSATKGETTEE</sequence>
<dbReference type="Gene3D" id="3.40.50.880">
    <property type="match status" value="1"/>
</dbReference>
<dbReference type="SUPFAM" id="SSF52317">
    <property type="entry name" value="Class I glutamine amidotransferase-like"/>
    <property type="match status" value="1"/>
</dbReference>
<dbReference type="InterPro" id="IPR013738">
    <property type="entry name" value="Beta_galactosidase_Trimer"/>
</dbReference>
<dbReference type="OrthoDB" id="7536405at2"/>
<accession>Q11FN1</accession>
<dbReference type="InterPro" id="IPR029062">
    <property type="entry name" value="Class_I_gatase-like"/>
</dbReference>
<dbReference type="HOGENOM" id="CLU_020573_0_0_5"/>
<dbReference type="CDD" id="cd03143">
    <property type="entry name" value="A4_beta-galactosidase_middle_domain"/>
    <property type="match status" value="1"/>
</dbReference>
<reference evidence="2" key="1">
    <citation type="submission" date="2006-06" db="EMBL/GenBank/DDBJ databases">
        <title>Complete sequence of chromosome of Chelativorans sp. BNC1.</title>
        <authorList>
            <consortium name="US DOE Joint Genome Institute"/>
            <person name="Copeland A."/>
            <person name="Lucas S."/>
            <person name="Lapidus A."/>
            <person name="Barry K."/>
            <person name="Detter J.C."/>
            <person name="Glavina del Rio T."/>
            <person name="Hammon N."/>
            <person name="Israni S."/>
            <person name="Dalin E."/>
            <person name="Tice H."/>
            <person name="Pitluck S."/>
            <person name="Chertkov O."/>
            <person name="Brettin T."/>
            <person name="Bruce D."/>
            <person name="Han C."/>
            <person name="Tapia R."/>
            <person name="Gilna P."/>
            <person name="Schmutz J."/>
            <person name="Larimer F."/>
            <person name="Land M."/>
            <person name="Hauser L."/>
            <person name="Kyrpides N."/>
            <person name="Mikhailova N."/>
            <person name="Richardson P."/>
        </authorList>
    </citation>
    <scope>NUCLEOTIDE SEQUENCE</scope>
    <source>
        <strain evidence="2">BNC1</strain>
    </source>
</reference>
<dbReference type="InterPro" id="IPR028212">
    <property type="entry name" value="GHL6"/>
</dbReference>
<proteinExistence type="predicted"/>
<dbReference type="KEGG" id="mes:Meso_2409"/>
<dbReference type="Pfam" id="PF08532">
    <property type="entry name" value="Glyco_hydro_42M"/>
    <property type="match status" value="1"/>
</dbReference>
<organism evidence="2">
    <name type="scientific">Chelativorans sp. (strain BNC1)</name>
    <dbReference type="NCBI Taxonomy" id="266779"/>
    <lineage>
        <taxon>Bacteria</taxon>
        <taxon>Pseudomonadati</taxon>
        <taxon>Pseudomonadota</taxon>
        <taxon>Alphaproteobacteria</taxon>
        <taxon>Hyphomicrobiales</taxon>
        <taxon>Phyllobacteriaceae</taxon>
        <taxon>Chelativorans</taxon>
    </lineage>
</organism>
<gene>
    <name evidence="2" type="ordered locus">Meso_2409</name>
</gene>
<feature type="domain" description="Beta-galactosidase trimerisation" evidence="1">
    <location>
        <begin position="411"/>
        <end position="449"/>
    </location>
</feature>
<dbReference type="Pfam" id="PF14871">
    <property type="entry name" value="GHL6"/>
    <property type="match status" value="1"/>
</dbReference>
<evidence type="ECO:0000313" key="2">
    <source>
        <dbReference type="EMBL" id="ABG63794.1"/>
    </source>
</evidence>
<protein>
    <recommendedName>
        <fullName evidence="1">Beta-galactosidase trimerisation domain-containing protein</fullName>
    </recommendedName>
</protein>
<dbReference type="Gene3D" id="3.20.20.80">
    <property type="entry name" value="Glycosidases"/>
    <property type="match status" value="1"/>
</dbReference>
<dbReference type="eggNOG" id="COG1874">
    <property type="taxonomic scope" value="Bacteria"/>
</dbReference>
<dbReference type="GO" id="GO:0004565">
    <property type="term" value="F:beta-galactosidase activity"/>
    <property type="evidence" value="ECO:0007669"/>
    <property type="project" value="InterPro"/>
</dbReference>